<dbReference type="eggNOG" id="COG1609">
    <property type="taxonomic scope" value="Bacteria"/>
</dbReference>
<dbReference type="PANTHER" id="PTHR30146:SF109">
    <property type="entry name" value="HTH-TYPE TRANSCRIPTIONAL REGULATOR GALS"/>
    <property type="match status" value="1"/>
</dbReference>
<dbReference type="InterPro" id="IPR046335">
    <property type="entry name" value="LacI/GalR-like_sensor"/>
</dbReference>
<comment type="caution">
    <text evidence="5">The sequence shown here is derived from an EMBL/GenBank/DDBJ whole genome shotgun (WGS) entry which is preliminary data.</text>
</comment>
<reference evidence="5 6" key="1">
    <citation type="submission" date="2014-03" db="EMBL/GenBank/DDBJ databases">
        <title>Genomics of Bifidobacteria.</title>
        <authorList>
            <person name="Ventura M."/>
            <person name="Milani C."/>
            <person name="Lugli G.A."/>
        </authorList>
    </citation>
    <scope>NUCLEOTIDE SEQUENCE [LARGE SCALE GENOMIC DNA]</scope>
    <source>
        <strain evidence="5 6">DSM 21395</strain>
    </source>
</reference>
<dbReference type="InterPro" id="IPR028082">
    <property type="entry name" value="Peripla_BP_I"/>
</dbReference>
<dbReference type="GO" id="GO:0003700">
    <property type="term" value="F:DNA-binding transcription factor activity"/>
    <property type="evidence" value="ECO:0007669"/>
    <property type="project" value="TreeGrafter"/>
</dbReference>
<dbReference type="RefSeq" id="WP_033510975.1">
    <property type="nucleotide sequence ID" value="NZ_JDUO01000001.1"/>
</dbReference>
<dbReference type="InterPro" id="IPR010982">
    <property type="entry name" value="Lambda_DNA-bd_dom_sf"/>
</dbReference>
<dbReference type="CDD" id="cd06267">
    <property type="entry name" value="PBP1_LacI_sugar_binding-like"/>
    <property type="match status" value="1"/>
</dbReference>
<keyword evidence="1" id="KW-0805">Transcription regulation</keyword>
<evidence type="ECO:0000256" key="2">
    <source>
        <dbReference type="ARBA" id="ARBA00023125"/>
    </source>
</evidence>
<dbReference type="Gene3D" id="3.40.50.2300">
    <property type="match status" value="2"/>
</dbReference>
<sequence length="338" mass="37382">MVATIKDVAARAKVSVSTVSRTFTRPEMVSENTRMRVLAIADELDFSISRSASALKSGRTLRIALLISDHLRLWFSASIIEGLNEVFHDRGYDLSIFQISSTEERRRFFDMLPVRRNADAVIVASFDVAPDEIARLSRTDVPIIGINCVDAHSTGFNAAVNIDDEQGSHLMARHLTNLGHRTIAYIRTDREVSLHFSVQRRYESFVASCRSLGADPVTIVAPEDEDRIGTVLTELLSMPHMPTAVACQEDGIAIPLLFQLERNGVDIPADISVVGYDDSFYAHDVGLTTVRQDPLLLAHKAAEKTMDLIDRGTTDTPFETIPARLIVRSSTTKASQTI</sequence>
<dbReference type="InterPro" id="IPR000843">
    <property type="entry name" value="HTH_LacI"/>
</dbReference>
<dbReference type="PROSITE" id="PS50932">
    <property type="entry name" value="HTH_LACI_2"/>
    <property type="match status" value="1"/>
</dbReference>
<dbReference type="GeneID" id="93093594"/>
<dbReference type="Pfam" id="PF13377">
    <property type="entry name" value="Peripla_BP_3"/>
    <property type="match status" value="1"/>
</dbReference>
<keyword evidence="3" id="KW-0804">Transcription</keyword>
<evidence type="ECO:0000256" key="1">
    <source>
        <dbReference type="ARBA" id="ARBA00023015"/>
    </source>
</evidence>
<proteinExistence type="predicted"/>
<evidence type="ECO:0000256" key="3">
    <source>
        <dbReference type="ARBA" id="ARBA00023163"/>
    </source>
</evidence>
<name>A0A087CAT6_9BIFI</name>
<feature type="domain" description="HTH lacI-type" evidence="4">
    <location>
        <begin position="3"/>
        <end position="57"/>
    </location>
</feature>
<dbReference type="PANTHER" id="PTHR30146">
    <property type="entry name" value="LACI-RELATED TRANSCRIPTIONAL REPRESSOR"/>
    <property type="match status" value="1"/>
</dbReference>
<keyword evidence="6" id="KW-1185">Reference proteome</keyword>
<organism evidence="5 6">
    <name type="scientific">Bifidobacterium mongoliense DSM 21395</name>
    <dbReference type="NCBI Taxonomy" id="1437603"/>
    <lineage>
        <taxon>Bacteria</taxon>
        <taxon>Bacillati</taxon>
        <taxon>Actinomycetota</taxon>
        <taxon>Actinomycetes</taxon>
        <taxon>Bifidobacteriales</taxon>
        <taxon>Bifidobacteriaceae</taxon>
        <taxon>Bifidobacterium</taxon>
    </lineage>
</organism>
<keyword evidence="2" id="KW-0238">DNA-binding</keyword>
<dbReference type="SUPFAM" id="SSF47413">
    <property type="entry name" value="lambda repressor-like DNA-binding domains"/>
    <property type="match status" value="1"/>
</dbReference>
<dbReference type="Gene3D" id="1.10.260.40">
    <property type="entry name" value="lambda repressor-like DNA-binding domains"/>
    <property type="match status" value="1"/>
</dbReference>
<dbReference type="STRING" id="1437603.GCA_000771525_00023"/>
<dbReference type="CDD" id="cd01392">
    <property type="entry name" value="HTH_LacI"/>
    <property type="match status" value="1"/>
</dbReference>
<evidence type="ECO:0000259" key="4">
    <source>
        <dbReference type="PROSITE" id="PS50932"/>
    </source>
</evidence>
<gene>
    <name evidence="5" type="ORF">BMON_0260</name>
</gene>
<dbReference type="Pfam" id="PF00356">
    <property type="entry name" value="LacI"/>
    <property type="match status" value="1"/>
</dbReference>
<accession>A0A087CAT6</accession>
<dbReference type="GO" id="GO:0000976">
    <property type="term" value="F:transcription cis-regulatory region binding"/>
    <property type="evidence" value="ECO:0007669"/>
    <property type="project" value="TreeGrafter"/>
</dbReference>
<dbReference type="AlphaFoldDB" id="A0A087CAT6"/>
<dbReference type="SMART" id="SM00354">
    <property type="entry name" value="HTH_LACI"/>
    <property type="match status" value="1"/>
</dbReference>
<dbReference type="Proteomes" id="UP000029082">
    <property type="component" value="Unassembled WGS sequence"/>
</dbReference>
<dbReference type="OrthoDB" id="3510266at2"/>
<protein>
    <submittedName>
        <fullName evidence="5">LacI family transcription regulator</fullName>
    </submittedName>
</protein>
<evidence type="ECO:0000313" key="5">
    <source>
        <dbReference type="EMBL" id="KFI80386.1"/>
    </source>
</evidence>
<evidence type="ECO:0000313" key="6">
    <source>
        <dbReference type="Proteomes" id="UP000029082"/>
    </source>
</evidence>
<dbReference type="SUPFAM" id="SSF53822">
    <property type="entry name" value="Periplasmic binding protein-like I"/>
    <property type="match status" value="1"/>
</dbReference>
<dbReference type="EMBL" id="JGZE01000001">
    <property type="protein sequence ID" value="KFI80386.1"/>
    <property type="molecule type" value="Genomic_DNA"/>
</dbReference>